<feature type="region of interest" description="Disordered" evidence="3">
    <location>
        <begin position="295"/>
        <end position="368"/>
    </location>
</feature>
<dbReference type="PANTHER" id="PTHR14790">
    <property type="entry name" value="RECQ-MEDIATED GENOME INSTABILITY PROTEIN 1 RMI1"/>
    <property type="match status" value="1"/>
</dbReference>
<sequence>MKKGKIGTPASGGAILVQIVGIMEIGNSAFTLSNVRQARLDKADMTGLTRDREEPGEGEEGAVGRRNDAEDEEDATMPPYPRSMLTLLLSDGTATIKAMEVKRLPNIILGETPLGFKLLLKGVPVRNGIAMLEPDNVELLGYLNDELQSHADFQFMNALRKRMGKPELEPDEEQEQEMRNPVVEAPVPAPSPPPRQAPRVTREEPDVDDWAYFDEFTPPPEDMLDVRVAPPPAAAAPAPPAAGTIPARGPPQDQPMRKSVPSESNEIFGDDISMEVDDEFWKEIDEIEGAALSGGLKAASSAPAATNTGKSTQSGGGGVVSEASGTKAAPIDIIELDDSDEEEETNNAPAYPASQKRPRVVDTIDLSD</sequence>
<protein>
    <recommendedName>
        <fullName evidence="2">RecQ-mediated genome instability protein 1</fullName>
    </recommendedName>
</protein>
<dbReference type="GO" id="GO:0000712">
    <property type="term" value="P:resolution of meiotic recombination intermediates"/>
    <property type="evidence" value="ECO:0007669"/>
    <property type="project" value="TreeGrafter"/>
</dbReference>
<proteinExistence type="inferred from homology"/>
<feature type="region of interest" description="Disordered" evidence="3">
    <location>
        <begin position="167"/>
        <end position="205"/>
    </location>
</feature>
<feature type="compositionally biased region" description="Pro residues" evidence="3">
    <location>
        <begin position="229"/>
        <end position="240"/>
    </location>
</feature>
<dbReference type="HOGENOM" id="CLU_028605_0_0_1"/>
<accession>A0A0C3AC61</accession>
<dbReference type="EMBL" id="KN824360">
    <property type="protein sequence ID" value="KIM22235.1"/>
    <property type="molecule type" value="Genomic_DNA"/>
</dbReference>
<evidence type="ECO:0000313" key="5">
    <source>
        <dbReference type="EMBL" id="KIM22235.1"/>
    </source>
</evidence>
<feature type="compositionally biased region" description="Low complexity" evidence="3">
    <location>
        <begin position="295"/>
        <end position="305"/>
    </location>
</feature>
<dbReference type="GO" id="GO:0031422">
    <property type="term" value="C:RecQ family helicase-topoisomerase III complex"/>
    <property type="evidence" value="ECO:0007669"/>
    <property type="project" value="TreeGrafter"/>
</dbReference>
<dbReference type="Gene3D" id="2.40.50.770">
    <property type="entry name" value="RecQ-mediated genome instability protein Rmi1, C-terminal domain"/>
    <property type="match status" value="1"/>
</dbReference>
<feature type="compositionally biased region" description="Pro residues" evidence="3">
    <location>
        <begin position="187"/>
        <end position="196"/>
    </location>
</feature>
<comment type="similarity">
    <text evidence="1">Belongs to the RMI1 family.</text>
</comment>
<dbReference type="Pfam" id="PF08585">
    <property type="entry name" value="RMI1_N_C"/>
    <property type="match status" value="1"/>
</dbReference>
<feature type="region of interest" description="Disordered" evidence="3">
    <location>
        <begin position="45"/>
        <end position="80"/>
    </location>
</feature>
<gene>
    <name evidence="5" type="ORF">M408DRAFT_333009</name>
</gene>
<dbReference type="STRING" id="933852.A0A0C3AC61"/>
<dbReference type="GO" id="GO:0000724">
    <property type="term" value="P:double-strand break repair via homologous recombination"/>
    <property type="evidence" value="ECO:0007669"/>
    <property type="project" value="TreeGrafter"/>
</dbReference>
<evidence type="ECO:0000256" key="3">
    <source>
        <dbReference type="SAM" id="MobiDB-lite"/>
    </source>
</evidence>
<reference evidence="6" key="2">
    <citation type="submission" date="2015-01" db="EMBL/GenBank/DDBJ databases">
        <title>Evolutionary Origins and Diversification of the Mycorrhizal Mutualists.</title>
        <authorList>
            <consortium name="DOE Joint Genome Institute"/>
            <consortium name="Mycorrhizal Genomics Consortium"/>
            <person name="Kohler A."/>
            <person name="Kuo A."/>
            <person name="Nagy L.G."/>
            <person name="Floudas D."/>
            <person name="Copeland A."/>
            <person name="Barry K.W."/>
            <person name="Cichocki N."/>
            <person name="Veneault-Fourrey C."/>
            <person name="LaButti K."/>
            <person name="Lindquist E.A."/>
            <person name="Lipzen A."/>
            <person name="Lundell T."/>
            <person name="Morin E."/>
            <person name="Murat C."/>
            <person name="Riley R."/>
            <person name="Ohm R."/>
            <person name="Sun H."/>
            <person name="Tunlid A."/>
            <person name="Henrissat B."/>
            <person name="Grigoriev I.V."/>
            <person name="Hibbett D.S."/>
            <person name="Martin F."/>
        </authorList>
    </citation>
    <scope>NUCLEOTIDE SEQUENCE [LARGE SCALE GENOMIC DNA]</scope>
    <source>
        <strain evidence="6">MAFF 305830</strain>
    </source>
</reference>
<dbReference type="OrthoDB" id="341511at2759"/>
<feature type="compositionally biased region" description="Acidic residues" evidence="3">
    <location>
        <begin position="334"/>
        <end position="345"/>
    </location>
</feature>
<feature type="compositionally biased region" description="Basic and acidic residues" evidence="3">
    <location>
        <begin position="45"/>
        <end position="55"/>
    </location>
</feature>
<evidence type="ECO:0000256" key="1">
    <source>
        <dbReference type="ARBA" id="ARBA00006395"/>
    </source>
</evidence>
<evidence type="ECO:0000313" key="6">
    <source>
        <dbReference type="Proteomes" id="UP000054097"/>
    </source>
</evidence>
<evidence type="ECO:0000256" key="2">
    <source>
        <dbReference type="ARBA" id="ARBA00018987"/>
    </source>
</evidence>
<name>A0A0C3AC61_SERVB</name>
<evidence type="ECO:0000259" key="4">
    <source>
        <dbReference type="Pfam" id="PF08585"/>
    </source>
</evidence>
<dbReference type="InterPro" id="IPR013894">
    <property type="entry name" value="RMI1_OB"/>
</dbReference>
<feature type="domain" description="RecQ mediated genome instability protein 1 OB-fold" evidence="4">
    <location>
        <begin position="12"/>
        <end position="151"/>
    </location>
</feature>
<keyword evidence="6" id="KW-1185">Reference proteome</keyword>
<reference evidence="5 6" key="1">
    <citation type="submission" date="2014-04" db="EMBL/GenBank/DDBJ databases">
        <authorList>
            <consortium name="DOE Joint Genome Institute"/>
            <person name="Kuo A."/>
            <person name="Zuccaro A."/>
            <person name="Kohler A."/>
            <person name="Nagy L.G."/>
            <person name="Floudas D."/>
            <person name="Copeland A."/>
            <person name="Barry K.W."/>
            <person name="Cichocki N."/>
            <person name="Veneault-Fourrey C."/>
            <person name="LaButti K."/>
            <person name="Lindquist E.A."/>
            <person name="Lipzen A."/>
            <person name="Lundell T."/>
            <person name="Morin E."/>
            <person name="Murat C."/>
            <person name="Sun H."/>
            <person name="Tunlid A."/>
            <person name="Henrissat B."/>
            <person name="Grigoriev I.V."/>
            <person name="Hibbett D.S."/>
            <person name="Martin F."/>
            <person name="Nordberg H.P."/>
            <person name="Cantor M.N."/>
            <person name="Hua S.X."/>
        </authorList>
    </citation>
    <scope>NUCLEOTIDE SEQUENCE [LARGE SCALE GENOMIC DNA]</scope>
    <source>
        <strain evidence="5 6">MAFF 305830</strain>
    </source>
</reference>
<feature type="region of interest" description="Disordered" evidence="3">
    <location>
        <begin position="229"/>
        <end position="271"/>
    </location>
</feature>
<organism evidence="5 6">
    <name type="scientific">Serendipita vermifera MAFF 305830</name>
    <dbReference type="NCBI Taxonomy" id="933852"/>
    <lineage>
        <taxon>Eukaryota</taxon>
        <taxon>Fungi</taxon>
        <taxon>Dikarya</taxon>
        <taxon>Basidiomycota</taxon>
        <taxon>Agaricomycotina</taxon>
        <taxon>Agaricomycetes</taxon>
        <taxon>Sebacinales</taxon>
        <taxon>Serendipitaceae</taxon>
        <taxon>Serendipita</taxon>
    </lineage>
</organism>
<dbReference type="GO" id="GO:0016604">
    <property type="term" value="C:nuclear body"/>
    <property type="evidence" value="ECO:0007669"/>
    <property type="project" value="TreeGrafter"/>
</dbReference>
<dbReference type="Proteomes" id="UP000054097">
    <property type="component" value="Unassembled WGS sequence"/>
</dbReference>
<dbReference type="PANTHER" id="PTHR14790:SF15">
    <property type="entry name" value="RECQ-MEDIATED GENOME INSTABILITY PROTEIN 1"/>
    <property type="match status" value="1"/>
</dbReference>
<dbReference type="InterPro" id="IPR042470">
    <property type="entry name" value="RMI1_N_C_sf"/>
</dbReference>
<dbReference type="AlphaFoldDB" id="A0A0C3AC61"/>